<dbReference type="InterPro" id="IPR014132">
    <property type="entry name" value="PdaB-like"/>
</dbReference>
<protein>
    <submittedName>
        <fullName evidence="2">Polysaccharide deacetylase family sporulation protein PdaB</fullName>
    </submittedName>
</protein>
<dbReference type="PROSITE" id="PS51677">
    <property type="entry name" value="NODB"/>
    <property type="match status" value="1"/>
</dbReference>
<accession>A0A370G563</accession>
<dbReference type="AlphaFoldDB" id="A0A370G563"/>
<comment type="caution">
    <text evidence="2">The sequence shown here is derived from an EMBL/GenBank/DDBJ whole genome shotgun (WGS) entry which is preliminary data.</text>
</comment>
<dbReference type="PANTHER" id="PTHR10587:SF128">
    <property type="entry name" value="POLYSACCHARIDE DEACETYLASE PDAB-RELATED"/>
    <property type="match status" value="1"/>
</dbReference>
<keyword evidence="3" id="KW-1185">Reference proteome</keyword>
<dbReference type="InterPro" id="IPR002509">
    <property type="entry name" value="NODB_dom"/>
</dbReference>
<evidence type="ECO:0000313" key="2">
    <source>
        <dbReference type="EMBL" id="RDI38967.1"/>
    </source>
</evidence>
<dbReference type="Pfam" id="PF01522">
    <property type="entry name" value="Polysacc_deac_1"/>
    <property type="match status" value="1"/>
</dbReference>
<dbReference type="OrthoDB" id="9806342at2"/>
<evidence type="ECO:0000259" key="1">
    <source>
        <dbReference type="PROSITE" id="PS51677"/>
    </source>
</evidence>
<organism evidence="2 3">
    <name type="scientific">Falsibacillus pallidus</name>
    <dbReference type="NCBI Taxonomy" id="493781"/>
    <lineage>
        <taxon>Bacteria</taxon>
        <taxon>Bacillati</taxon>
        <taxon>Bacillota</taxon>
        <taxon>Bacilli</taxon>
        <taxon>Bacillales</taxon>
        <taxon>Bacillaceae</taxon>
        <taxon>Falsibacillus</taxon>
    </lineage>
</organism>
<dbReference type="GO" id="GO:0005975">
    <property type="term" value="P:carbohydrate metabolic process"/>
    <property type="evidence" value="ECO:0007669"/>
    <property type="project" value="InterPro"/>
</dbReference>
<dbReference type="SUPFAM" id="SSF88713">
    <property type="entry name" value="Glycoside hydrolase/deacetylase"/>
    <property type="match status" value="1"/>
</dbReference>
<dbReference type="PANTHER" id="PTHR10587">
    <property type="entry name" value="GLYCOSYL TRANSFERASE-RELATED"/>
    <property type="match status" value="1"/>
</dbReference>
<dbReference type="InterPro" id="IPR011330">
    <property type="entry name" value="Glyco_hydro/deAcase_b/a-brl"/>
</dbReference>
<name>A0A370G563_9BACI</name>
<sequence>MNFFVILNARKVKTTLLVVMISFFTALFLYSESAGYYPVFSTSAGPKAVYQGEKGIALTFNIGWGDVQAAPILDTLEKSKVKSATFFLSGAWAERHPDLVQRIVKQGYEIGSLGYAYKEYTEMDEPEIRRDMMRSQEVFQKLNLKKVKLLRSPTGHFDKKTLKAADSVGFTVVHWSINSNDWKSPGVEKIIQNVQGADQGDILLFHASDSAKQTAVALPNIISQLKKKGELVSVSDMLSNGKVKTTLIQ</sequence>
<evidence type="ECO:0000313" key="3">
    <source>
        <dbReference type="Proteomes" id="UP000255326"/>
    </source>
</evidence>
<dbReference type="GO" id="GO:0016020">
    <property type="term" value="C:membrane"/>
    <property type="evidence" value="ECO:0007669"/>
    <property type="project" value="TreeGrafter"/>
</dbReference>
<dbReference type="EMBL" id="QQAY01000016">
    <property type="protein sequence ID" value="RDI38967.1"/>
    <property type="molecule type" value="Genomic_DNA"/>
</dbReference>
<reference evidence="2 3" key="1">
    <citation type="submission" date="2018-07" db="EMBL/GenBank/DDBJ databases">
        <title>Genomic Encyclopedia of Type Strains, Phase IV (KMG-IV): sequencing the most valuable type-strain genomes for metagenomic binning, comparative biology and taxonomic classification.</title>
        <authorList>
            <person name="Goeker M."/>
        </authorList>
    </citation>
    <scope>NUCLEOTIDE SEQUENCE [LARGE SCALE GENOMIC DNA]</scope>
    <source>
        <strain evidence="2 3">DSM 25281</strain>
    </source>
</reference>
<dbReference type="RefSeq" id="WP_114746811.1">
    <property type="nucleotide sequence ID" value="NZ_QQAY01000016.1"/>
</dbReference>
<dbReference type="Proteomes" id="UP000255326">
    <property type="component" value="Unassembled WGS sequence"/>
</dbReference>
<proteinExistence type="predicted"/>
<gene>
    <name evidence="2" type="ORF">DFR59_1163</name>
</gene>
<dbReference type="InterPro" id="IPR050248">
    <property type="entry name" value="Polysacc_deacetylase_ArnD"/>
</dbReference>
<feature type="domain" description="NodB homology" evidence="1">
    <location>
        <begin position="54"/>
        <end position="233"/>
    </location>
</feature>
<dbReference type="NCBIfam" id="TIGR02764">
    <property type="entry name" value="spore_ybaN_pdaB"/>
    <property type="match status" value="1"/>
</dbReference>
<dbReference type="GO" id="GO:0016810">
    <property type="term" value="F:hydrolase activity, acting on carbon-nitrogen (but not peptide) bonds"/>
    <property type="evidence" value="ECO:0007669"/>
    <property type="project" value="InterPro"/>
</dbReference>
<dbReference type="Gene3D" id="3.20.20.370">
    <property type="entry name" value="Glycoside hydrolase/deacetylase"/>
    <property type="match status" value="1"/>
</dbReference>